<dbReference type="SMART" id="SM00320">
    <property type="entry name" value="WD40"/>
    <property type="match status" value="3"/>
</dbReference>
<dbReference type="Proteomes" id="UP000242875">
    <property type="component" value="Unassembled WGS sequence"/>
</dbReference>
<dbReference type="EMBL" id="MVBO01000050">
    <property type="protein sequence ID" value="OZJ04181.1"/>
    <property type="molecule type" value="Genomic_DNA"/>
</dbReference>
<dbReference type="InterPro" id="IPR036322">
    <property type="entry name" value="WD40_repeat_dom_sf"/>
</dbReference>
<gene>
    <name evidence="6" type="ORF">BZG36_02165</name>
</gene>
<name>A0A261Y0R8_9FUNG</name>
<dbReference type="Gene3D" id="2.130.10.10">
    <property type="entry name" value="YVTN repeat-like/Quinoprotein amine dehydrogenase"/>
    <property type="match status" value="1"/>
</dbReference>
<dbReference type="PROSITE" id="PS50294">
    <property type="entry name" value="WD_REPEATS_REGION"/>
    <property type="match status" value="1"/>
</dbReference>
<evidence type="ECO:0000256" key="3">
    <source>
        <dbReference type="ARBA" id="ARBA00022737"/>
    </source>
</evidence>
<evidence type="ECO:0000256" key="5">
    <source>
        <dbReference type="SAM" id="MobiDB-lite"/>
    </source>
</evidence>
<feature type="region of interest" description="Disordered" evidence="5">
    <location>
        <begin position="609"/>
        <end position="708"/>
    </location>
</feature>
<organism evidence="6 7">
    <name type="scientific">Bifiguratus adelaidae</name>
    <dbReference type="NCBI Taxonomy" id="1938954"/>
    <lineage>
        <taxon>Eukaryota</taxon>
        <taxon>Fungi</taxon>
        <taxon>Fungi incertae sedis</taxon>
        <taxon>Mucoromycota</taxon>
        <taxon>Mucoromycotina</taxon>
        <taxon>Endogonomycetes</taxon>
        <taxon>Endogonales</taxon>
        <taxon>Endogonales incertae sedis</taxon>
        <taxon>Bifiguratus</taxon>
    </lineage>
</organism>
<dbReference type="GO" id="GO:0016567">
    <property type="term" value="P:protein ubiquitination"/>
    <property type="evidence" value="ECO:0007669"/>
    <property type="project" value="TreeGrafter"/>
</dbReference>
<accession>A0A261Y0R8</accession>
<comment type="similarity">
    <text evidence="1">Belongs to the WD repeat EIPR1 family.</text>
</comment>
<dbReference type="InterPro" id="IPR015943">
    <property type="entry name" value="WD40/YVTN_repeat-like_dom_sf"/>
</dbReference>
<dbReference type="OrthoDB" id="361494at2759"/>
<dbReference type="PANTHER" id="PTHR14205:SF15">
    <property type="entry name" value="EARP AND GARP COMPLEX-INTERACTING PROTEIN 1"/>
    <property type="match status" value="1"/>
</dbReference>
<dbReference type="InterPro" id="IPR001680">
    <property type="entry name" value="WD40_rpt"/>
</dbReference>
<reference evidence="6 7" key="1">
    <citation type="journal article" date="2017" name="Mycologia">
        <title>Bifiguratus adelaidae, gen. et sp. nov., a new member of Mucoromycotina in endophytic and soil-dwelling habitats.</title>
        <authorList>
            <person name="Torres-Cruz T.J."/>
            <person name="Billingsley Tobias T.L."/>
            <person name="Almatruk M."/>
            <person name="Hesse C."/>
            <person name="Kuske C.R."/>
            <person name="Desiro A."/>
            <person name="Benucci G.M."/>
            <person name="Bonito G."/>
            <person name="Stajich J.E."/>
            <person name="Dunlap C."/>
            <person name="Arnold A.E."/>
            <person name="Porras-Alfaro A."/>
        </authorList>
    </citation>
    <scope>NUCLEOTIDE SEQUENCE [LARGE SCALE GENOMIC DNA]</scope>
    <source>
        <strain evidence="6 7">AZ0501</strain>
    </source>
</reference>
<sequence length="731" mass="81168">MPYIIRDPLDLIKYPTETYRKAPLITALSRSVGKRAVGETFKPGLVTNSVRFKDIYGYCTSIAVSNRRPLVAMSSSSPLNNLSIVEDLGLITLLEVNFDDLGSFDETANRNAIREVSRFQTPLEKFPIIEPNRHYPTHRVRKVHFAPRFVYPTDDPVSNPTQALSVQPTEPSQGQRVKPILHVDIAQPASAIPGTFPTDEPKPATPEHKIFRANFSQASTRSSTGSHQFLSTYNQSIATWDVTKTEAPLRMDKAGSALVTCASWSPHEPWNLIATGDSESVIRICDVRQPGDPVIWRSDIDTSHVGVIRDIRFNPFVPYWVASAREDGLVSVWDIRFSKNLPVAKVDGHLADVNSIVWSNSHVDMFATGASDRTFRLWCLEKDRVPVWDTIHNFSERVKRFSRRFEFSSSVGPGSILPGSEEKLPAVGARGVGVWGRETDVGPEMQGETEDTSAGAVVDVSVSPFIPDLYYSLSAYGQLSSQTIRLDAVDDLVPHKPATQYKETEIETCIWDRMFGLANAKIARLRTDSGFAEDINANIPNLQKLMETPSPIRATDWSVDEAPLSPDEKGRLTLLGYMNRAKEIFKTDLERYSYLLPPGFDMKLANQDVPEQLPNDDSESGGVLHITESPGSSLGSPRDSTLEPTLTITSEPDPIPSPQSGSGSSILEDDFNSSRWHTATVESPKTISCSSTLTSTTSELSSPVTPSKKKHWGIFRFHKHRDEQIKDRESL</sequence>
<protein>
    <submittedName>
        <fullName evidence="6">Uncharacterized protein</fullName>
    </submittedName>
</protein>
<comment type="caution">
    <text evidence="6">The sequence shown here is derived from an EMBL/GenBank/DDBJ whole genome shotgun (WGS) entry which is preliminary data.</text>
</comment>
<dbReference type="PROSITE" id="PS00678">
    <property type="entry name" value="WD_REPEATS_1"/>
    <property type="match status" value="1"/>
</dbReference>
<feature type="compositionally biased region" description="Polar residues" evidence="5">
    <location>
        <begin position="673"/>
        <end position="685"/>
    </location>
</feature>
<feature type="repeat" description="WD" evidence="4">
    <location>
        <begin position="346"/>
        <end position="378"/>
    </location>
</feature>
<evidence type="ECO:0000256" key="2">
    <source>
        <dbReference type="ARBA" id="ARBA00022574"/>
    </source>
</evidence>
<feature type="compositionally biased region" description="Low complexity" evidence="5">
    <location>
        <begin position="686"/>
        <end position="706"/>
    </location>
</feature>
<dbReference type="PANTHER" id="PTHR14205">
    <property type="entry name" value="WD-REPEAT PROTEIN"/>
    <property type="match status" value="1"/>
</dbReference>
<keyword evidence="7" id="KW-1185">Reference proteome</keyword>
<dbReference type="Pfam" id="PF00400">
    <property type="entry name" value="WD40"/>
    <property type="match status" value="1"/>
</dbReference>
<dbReference type="InterPro" id="IPR040323">
    <property type="entry name" value="EIPR1"/>
</dbReference>
<evidence type="ECO:0000313" key="6">
    <source>
        <dbReference type="EMBL" id="OZJ04181.1"/>
    </source>
</evidence>
<evidence type="ECO:0000313" key="7">
    <source>
        <dbReference type="Proteomes" id="UP000242875"/>
    </source>
</evidence>
<evidence type="ECO:0000256" key="1">
    <source>
        <dbReference type="ARBA" id="ARBA00005672"/>
    </source>
</evidence>
<evidence type="ECO:0000256" key="4">
    <source>
        <dbReference type="PROSITE-ProRule" id="PRU00221"/>
    </source>
</evidence>
<keyword evidence="2 4" id="KW-0853">WD repeat</keyword>
<feature type="compositionally biased region" description="Polar residues" evidence="5">
    <location>
        <begin position="629"/>
        <end position="650"/>
    </location>
</feature>
<proteinExistence type="inferred from homology"/>
<keyword evidence="3" id="KW-0677">Repeat</keyword>
<dbReference type="PROSITE" id="PS50082">
    <property type="entry name" value="WD_REPEATS_2"/>
    <property type="match status" value="2"/>
</dbReference>
<dbReference type="AlphaFoldDB" id="A0A261Y0R8"/>
<dbReference type="SUPFAM" id="SSF50978">
    <property type="entry name" value="WD40 repeat-like"/>
    <property type="match status" value="1"/>
</dbReference>
<dbReference type="InterPro" id="IPR019775">
    <property type="entry name" value="WD40_repeat_CS"/>
</dbReference>
<feature type="repeat" description="WD" evidence="4">
    <location>
        <begin position="301"/>
        <end position="343"/>
    </location>
</feature>